<dbReference type="GO" id="GO:0106026">
    <property type="term" value="F:Gly-tRNA(Ala) deacylase activity"/>
    <property type="evidence" value="ECO:0007669"/>
    <property type="project" value="UniProtKB-UniRule"/>
</dbReference>
<dbReference type="Proteomes" id="UP000051450">
    <property type="component" value="Unassembled WGS sequence"/>
</dbReference>
<comment type="catalytic activity">
    <reaction evidence="5">
        <text>glycyl-tRNA(Ala) + H2O = tRNA(Ala) + glycine + H(+)</text>
        <dbReference type="Rhea" id="RHEA:53744"/>
        <dbReference type="Rhea" id="RHEA-COMP:9657"/>
        <dbReference type="Rhea" id="RHEA-COMP:13640"/>
        <dbReference type="ChEBI" id="CHEBI:15377"/>
        <dbReference type="ChEBI" id="CHEBI:15378"/>
        <dbReference type="ChEBI" id="CHEBI:57305"/>
        <dbReference type="ChEBI" id="CHEBI:78442"/>
        <dbReference type="ChEBI" id="CHEBI:78522"/>
    </reaction>
</comment>
<dbReference type="EMBL" id="AZDI01000001">
    <property type="protein sequence ID" value="KRK46658.1"/>
    <property type="molecule type" value="Genomic_DNA"/>
</dbReference>
<dbReference type="NCBIfam" id="TIGR00256">
    <property type="entry name" value="D-aminoacyl-tRNA deacylase"/>
    <property type="match status" value="1"/>
</dbReference>
<dbReference type="AlphaFoldDB" id="A0A0R1HTF0"/>
<dbReference type="STRING" id="1423719.FC66_GL000282"/>
<comment type="subunit">
    <text evidence="5">Homodimer.</text>
</comment>
<feature type="short sequence motif" description="Gly-cisPro motif, important for rejection of L-amino acids" evidence="5">
    <location>
        <begin position="142"/>
        <end position="143"/>
    </location>
</feature>
<keyword evidence="7" id="KW-1185">Reference proteome</keyword>
<dbReference type="GO" id="GO:0005737">
    <property type="term" value="C:cytoplasm"/>
    <property type="evidence" value="ECO:0007669"/>
    <property type="project" value="UniProtKB-SubCell"/>
</dbReference>
<accession>A0A0R1HTF0</accession>
<dbReference type="GO" id="GO:0000049">
    <property type="term" value="F:tRNA binding"/>
    <property type="evidence" value="ECO:0007669"/>
    <property type="project" value="UniProtKB-UniRule"/>
</dbReference>
<keyword evidence="4 5" id="KW-0694">RNA-binding</keyword>
<dbReference type="GO" id="GO:0043908">
    <property type="term" value="F:Ser(Gly)-tRNA(Ala) hydrolase activity"/>
    <property type="evidence" value="ECO:0007669"/>
    <property type="project" value="UniProtKB-UniRule"/>
</dbReference>
<organism evidence="6 7">
    <name type="scientific">Dellaglioa algida DSM 15638</name>
    <dbReference type="NCBI Taxonomy" id="1423719"/>
    <lineage>
        <taxon>Bacteria</taxon>
        <taxon>Bacillati</taxon>
        <taxon>Bacillota</taxon>
        <taxon>Bacilli</taxon>
        <taxon>Lactobacillales</taxon>
        <taxon>Lactobacillaceae</taxon>
        <taxon>Dellaglioa</taxon>
    </lineage>
</organism>
<protein>
    <recommendedName>
        <fullName evidence="5">D-aminoacyl-tRNA deacylase</fullName>
        <shortName evidence="5">DTD</shortName>
        <ecNumber evidence="5">3.1.1.96</ecNumber>
    </recommendedName>
    <alternativeName>
        <fullName evidence="5">Gly-tRNA(Ala) deacylase</fullName>
        <ecNumber evidence="5">3.1.1.-</ecNumber>
    </alternativeName>
</protein>
<proteinExistence type="inferred from homology"/>
<comment type="caution">
    <text evidence="6">The sequence shown here is derived from an EMBL/GenBank/DDBJ whole genome shotgun (WGS) entry which is preliminary data.</text>
</comment>
<dbReference type="InterPro" id="IPR003732">
    <property type="entry name" value="Daa-tRNA_deacyls_DTD"/>
</dbReference>
<name>A0A0R1HTF0_9LACO</name>
<comment type="domain">
    <text evidence="5">A Gly-cisPro motif from one monomer fits into the active site of the other monomer to allow specific chiral rejection of L-amino acids.</text>
</comment>
<dbReference type="FunFam" id="3.50.80.10:FF:000001">
    <property type="entry name" value="D-aminoacyl-tRNA deacylase"/>
    <property type="match status" value="1"/>
</dbReference>
<dbReference type="GO" id="GO:0051500">
    <property type="term" value="F:D-tyrosyl-tRNA(Tyr) deacylase activity"/>
    <property type="evidence" value="ECO:0007669"/>
    <property type="project" value="TreeGrafter"/>
</dbReference>
<dbReference type="EC" id="3.1.1.-" evidence="5"/>
<comment type="subcellular location">
    <subcellularLocation>
        <location evidence="5">Cytoplasm</location>
    </subcellularLocation>
</comment>
<comment type="similarity">
    <text evidence="1 5">Belongs to the DTD family.</text>
</comment>
<dbReference type="SUPFAM" id="SSF69500">
    <property type="entry name" value="DTD-like"/>
    <property type="match status" value="1"/>
</dbReference>
<evidence type="ECO:0000256" key="5">
    <source>
        <dbReference type="HAMAP-Rule" id="MF_00518"/>
    </source>
</evidence>
<dbReference type="Pfam" id="PF02580">
    <property type="entry name" value="Tyr_Deacylase"/>
    <property type="match status" value="1"/>
</dbReference>
<dbReference type="GO" id="GO:0019478">
    <property type="term" value="P:D-amino acid catabolic process"/>
    <property type="evidence" value="ECO:0007669"/>
    <property type="project" value="UniProtKB-UniRule"/>
</dbReference>
<evidence type="ECO:0000313" key="7">
    <source>
        <dbReference type="Proteomes" id="UP000051450"/>
    </source>
</evidence>
<evidence type="ECO:0000256" key="1">
    <source>
        <dbReference type="ARBA" id="ARBA00009673"/>
    </source>
</evidence>
<dbReference type="InterPro" id="IPR023509">
    <property type="entry name" value="DTD-like_sf"/>
</dbReference>
<evidence type="ECO:0000313" key="6">
    <source>
        <dbReference type="EMBL" id="KRK46658.1"/>
    </source>
</evidence>
<sequence length="153" mass="17041">MEGLKMKVVVQRVKHASVTIDSQVFNRINAGYLLLVGFKFGDTSNEIDYMVKKISNSRLFEDSDGKMNLSIQEIAGEILSISQFTLYASTKKGNRPGFSLAEEPELAEKHYEEFNQKLANVVSVVKTGQFGADMAIELLNDGPVTIIFDSEQK</sequence>
<comment type="function">
    <text evidence="5">An aminoacyl-tRNA editing enzyme that deacylates mischarged D-aminoacyl-tRNAs. Also deacylates mischarged glycyl-tRNA(Ala), protecting cells against glycine mischarging by AlaRS. Acts via tRNA-based rather than protein-based catalysis; rejects L-amino acids rather than detecting D-amino acids in the active site. By recycling D-aminoacyl-tRNA to D-amino acids and free tRNA molecules, this enzyme counteracts the toxicity associated with the formation of D-aminoacyl-tRNA entities in vivo and helps enforce protein L-homochirality.</text>
</comment>
<comment type="catalytic activity">
    <reaction evidence="5">
        <text>a D-aminoacyl-tRNA + H2O = a tRNA + a D-alpha-amino acid + H(+)</text>
        <dbReference type="Rhea" id="RHEA:13953"/>
        <dbReference type="Rhea" id="RHEA-COMP:10123"/>
        <dbReference type="Rhea" id="RHEA-COMP:10124"/>
        <dbReference type="ChEBI" id="CHEBI:15377"/>
        <dbReference type="ChEBI" id="CHEBI:15378"/>
        <dbReference type="ChEBI" id="CHEBI:59871"/>
        <dbReference type="ChEBI" id="CHEBI:78442"/>
        <dbReference type="ChEBI" id="CHEBI:79333"/>
        <dbReference type="EC" id="3.1.1.96"/>
    </reaction>
</comment>
<dbReference type="PANTHER" id="PTHR10472">
    <property type="entry name" value="D-TYROSYL-TRNA TYR DEACYLASE"/>
    <property type="match status" value="1"/>
</dbReference>
<evidence type="ECO:0000256" key="3">
    <source>
        <dbReference type="ARBA" id="ARBA00022555"/>
    </source>
</evidence>
<dbReference type="HAMAP" id="MF_00518">
    <property type="entry name" value="Deacylase_Dtd"/>
    <property type="match status" value="1"/>
</dbReference>
<gene>
    <name evidence="5" type="primary">dtd</name>
    <name evidence="6" type="ORF">FC66_GL000282</name>
</gene>
<evidence type="ECO:0000256" key="4">
    <source>
        <dbReference type="ARBA" id="ARBA00022884"/>
    </source>
</evidence>
<evidence type="ECO:0000256" key="2">
    <source>
        <dbReference type="ARBA" id="ARBA00022490"/>
    </source>
</evidence>
<dbReference type="EC" id="3.1.1.96" evidence="5"/>
<dbReference type="Gene3D" id="3.50.80.10">
    <property type="entry name" value="D-tyrosyl-tRNA(Tyr) deacylase"/>
    <property type="match status" value="1"/>
</dbReference>
<keyword evidence="3 5" id="KW-0820">tRNA-binding</keyword>
<keyword evidence="5" id="KW-0378">Hydrolase</keyword>
<dbReference type="PATRIC" id="fig|1423719.4.peg.284"/>
<keyword evidence="2 5" id="KW-0963">Cytoplasm</keyword>
<dbReference type="PANTHER" id="PTHR10472:SF5">
    <property type="entry name" value="D-AMINOACYL-TRNA DEACYLASE 1"/>
    <property type="match status" value="1"/>
</dbReference>
<reference evidence="6 7" key="1">
    <citation type="journal article" date="2015" name="Genome Announc.">
        <title>Expanding the biotechnology potential of lactobacilli through comparative genomics of 213 strains and associated genera.</title>
        <authorList>
            <person name="Sun Z."/>
            <person name="Harris H.M."/>
            <person name="McCann A."/>
            <person name="Guo C."/>
            <person name="Argimon S."/>
            <person name="Zhang W."/>
            <person name="Yang X."/>
            <person name="Jeffery I.B."/>
            <person name="Cooney J.C."/>
            <person name="Kagawa T.F."/>
            <person name="Liu W."/>
            <person name="Song Y."/>
            <person name="Salvetti E."/>
            <person name="Wrobel A."/>
            <person name="Rasinkangas P."/>
            <person name="Parkhill J."/>
            <person name="Rea M.C."/>
            <person name="O'Sullivan O."/>
            <person name="Ritari J."/>
            <person name="Douillard F.P."/>
            <person name="Paul Ross R."/>
            <person name="Yang R."/>
            <person name="Briner A.E."/>
            <person name="Felis G.E."/>
            <person name="de Vos W.M."/>
            <person name="Barrangou R."/>
            <person name="Klaenhammer T.R."/>
            <person name="Caufield P.W."/>
            <person name="Cui Y."/>
            <person name="Zhang H."/>
            <person name="O'Toole P.W."/>
        </authorList>
    </citation>
    <scope>NUCLEOTIDE SEQUENCE [LARGE SCALE GENOMIC DNA]</scope>
    <source>
        <strain evidence="6 7">DSM 15638</strain>
    </source>
</reference>